<dbReference type="Proteomes" id="UP000464954">
    <property type="component" value="Chromosome"/>
</dbReference>
<protein>
    <recommendedName>
        <fullName evidence="3">Beta-mannosidase-like galactose-binding domain-containing protein</fullName>
    </recommendedName>
</protein>
<dbReference type="PANTHER" id="PTHR43817">
    <property type="entry name" value="GLYCOSYL HYDROLASE"/>
    <property type="match status" value="1"/>
</dbReference>
<dbReference type="Pfam" id="PF22666">
    <property type="entry name" value="Glyco_hydro_2_N2"/>
    <property type="match status" value="1"/>
</dbReference>
<evidence type="ECO:0000259" key="3">
    <source>
        <dbReference type="Pfam" id="PF22666"/>
    </source>
</evidence>
<dbReference type="GO" id="GO:0004553">
    <property type="term" value="F:hydrolase activity, hydrolyzing O-glycosyl compounds"/>
    <property type="evidence" value="ECO:0007669"/>
    <property type="project" value="UniProtKB-ARBA"/>
</dbReference>
<evidence type="ECO:0000256" key="1">
    <source>
        <dbReference type="ARBA" id="ARBA00022729"/>
    </source>
</evidence>
<evidence type="ECO:0000313" key="4">
    <source>
        <dbReference type="EMBL" id="QHI68849.1"/>
    </source>
</evidence>
<evidence type="ECO:0000313" key="5">
    <source>
        <dbReference type="Proteomes" id="UP000464954"/>
    </source>
</evidence>
<gene>
    <name evidence="4" type="ORF">GT409_05085</name>
</gene>
<accession>A0A6P1M1Z4</accession>
<name>A0A6P1M1Z4_9BACT</name>
<keyword evidence="1" id="KW-0732">Signal</keyword>
<dbReference type="EMBL" id="CP047593">
    <property type="protein sequence ID" value="QHI68849.1"/>
    <property type="molecule type" value="Genomic_DNA"/>
</dbReference>
<dbReference type="AlphaFoldDB" id="A0A6P1M1Z4"/>
<sequence>MLKKQFSSPPDAARPYVFWYWINGNISQEGLAADLDAMHEAGIGGAVIFNIGGHGPAGPVKLYTSEWRELMRFAMRRADELGLDISLNNSMAGWSSSGGPWITPELAMQEVVWSETKLPGGQVFDGQLPQPSTRLDCYRDIALVAFPTPECELAGFPEPSVLLGDVEIDAGALLDSDRSTWKSFDAEGGSPVCLQFSYDRPVPVRSVSMVPRELRDLPGGKLLFSNDGITWQEEFSFSRPERFAPLNRVFPVRVAPFWRIEFSGSVVLSEVHFSRGYCIADWTGKAMSDPYGTVKPGFTSPSLDASPDEIILREQIVDLTGQMDAEGRLRWDVPEGNWTVLRFGYTPTGSRVEPASREGGGLECDKFNPAALDVHWKNSIQPWIDDPEMNALFRFVHVDSYERHQQNWTACMPDEFLKRRGYDLSSYLPVLTGRVIGSVKESERFLWDFRNTVTGLMHDNYFGHMQQLCAVAGKQFTCEPYHQNQFNNVTAGGKADIPMCEVWDGPSPAGPYWMKLGASPAHVYGKQIVQCEAMTASGPNGGSWSNDFWAMKDDCDAIFCGGVNRMVLHVYVHQPWEDLVPGQTLAVYGTHFERSNTWWKQMPAFTRYLSRCQHLLQKGRFVADILYSCGENSPCKSIEPGGAMAPPRGYDYDVCDPYVILNRLSVDDGCLVLPEGIRYRLLVLPDDMEMTSEMVQRIGELVEDGAVVVAPRPVCSPSLSGQPSADEKIRAMADKIWGDCDGQQVKERRYGKGRICWGKPVSQILSELDISPDFQTSAGPLVRHIHKRIDGTDCYFIANSSDQSLATDAVFRTDGIPEIWDPLTGEIRSLPVFRKENGRTVVPLRFEPKQAFFVIFKGKAEFVSGERNFPALKTVQSLEGPWNVMFHFRGSPPKTVVFDSLEDWSKRSELELKYFSGTATYSKSFDFPNIGKIKSLWLDLGSVKNVAEVRLNGKALGTVWCAPWRVDIKDAVRAKDNRLEIDIVNLWVNRLIGDEQLPADCEYTDGVWHLLKKWPDWFSGKCPRTSGRTTFATFKHWNKDDPLLESGLFGPVTIQAAE</sequence>
<keyword evidence="5" id="KW-1185">Reference proteome</keyword>
<reference evidence="4 5" key="1">
    <citation type="submission" date="2020-01" db="EMBL/GenBank/DDBJ databases">
        <title>Ponticoccus aerotolerans gen. nov., sp. nov., an anaerobic bacterium and proposal of Ponticoccusceae fam. nov., Ponticoccusles ord. nov. and Ponticoccuse classis nov. in the phylum Kiritimatiellaeota.</title>
        <authorList>
            <person name="Zhou L.Y."/>
            <person name="Du Z.J."/>
        </authorList>
    </citation>
    <scope>NUCLEOTIDE SEQUENCE [LARGE SCALE GENOMIC DNA]</scope>
    <source>
        <strain evidence="4 5">S-5007</strain>
    </source>
</reference>
<dbReference type="InterPro" id="IPR054593">
    <property type="entry name" value="Beta-mannosidase-like_N2"/>
</dbReference>
<proteinExistence type="predicted"/>
<dbReference type="Pfam" id="PF17132">
    <property type="entry name" value="Glyco_hydro_106"/>
    <property type="match status" value="1"/>
</dbReference>
<dbReference type="NCBIfam" id="NF045579">
    <property type="entry name" value="rhamnoside_JR"/>
    <property type="match status" value="1"/>
</dbReference>
<dbReference type="SUPFAM" id="SSF49785">
    <property type="entry name" value="Galactose-binding domain-like"/>
    <property type="match status" value="1"/>
</dbReference>
<dbReference type="KEGG" id="taer:GT409_05085"/>
<dbReference type="PANTHER" id="PTHR43817:SF1">
    <property type="entry name" value="HYDROLASE, FAMILY 43, PUTATIVE (AFU_ORTHOLOGUE AFUA_3G01660)-RELATED"/>
    <property type="match status" value="1"/>
</dbReference>
<feature type="domain" description="Beta-mannosidase-like galactose-binding" evidence="3">
    <location>
        <begin position="909"/>
        <end position="989"/>
    </location>
</feature>
<dbReference type="Gene3D" id="2.60.120.260">
    <property type="entry name" value="Galactose-binding domain-like"/>
    <property type="match status" value="1"/>
</dbReference>
<keyword evidence="2" id="KW-0378">Hydrolase</keyword>
<dbReference type="RefSeq" id="WP_160627565.1">
    <property type="nucleotide sequence ID" value="NZ_CP047593.1"/>
</dbReference>
<evidence type="ECO:0000256" key="2">
    <source>
        <dbReference type="ARBA" id="ARBA00022801"/>
    </source>
</evidence>
<dbReference type="InterPro" id="IPR008979">
    <property type="entry name" value="Galactose-bd-like_sf"/>
</dbReference>
<organism evidence="4 5">
    <name type="scientific">Tichowtungia aerotolerans</name>
    <dbReference type="NCBI Taxonomy" id="2697043"/>
    <lineage>
        <taxon>Bacteria</taxon>
        <taxon>Pseudomonadati</taxon>
        <taxon>Kiritimatiellota</taxon>
        <taxon>Tichowtungiia</taxon>
        <taxon>Tichowtungiales</taxon>
        <taxon>Tichowtungiaceae</taxon>
        <taxon>Tichowtungia</taxon>
    </lineage>
</organism>